<name>A0A6C0D407_9ZZZZ</name>
<dbReference type="GO" id="GO:0005524">
    <property type="term" value="F:ATP binding"/>
    <property type="evidence" value="ECO:0007669"/>
    <property type="project" value="UniProtKB-KW"/>
</dbReference>
<keyword evidence="2" id="KW-0547">Nucleotide-binding</keyword>
<evidence type="ECO:0000313" key="5">
    <source>
        <dbReference type="EMBL" id="QHT11247.1"/>
    </source>
</evidence>
<evidence type="ECO:0000259" key="4">
    <source>
        <dbReference type="PROSITE" id="PS50011"/>
    </source>
</evidence>
<evidence type="ECO:0000256" key="2">
    <source>
        <dbReference type="ARBA" id="ARBA00022741"/>
    </source>
</evidence>
<dbReference type="PANTHER" id="PTHR11909">
    <property type="entry name" value="CASEIN KINASE-RELATED"/>
    <property type="match status" value="1"/>
</dbReference>
<evidence type="ECO:0000256" key="3">
    <source>
        <dbReference type="ARBA" id="ARBA00022840"/>
    </source>
</evidence>
<dbReference type="Pfam" id="PF00069">
    <property type="entry name" value="Pkinase"/>
    <property type="match status" value="1"/>
</dbReference>
<dbReference type="InterPro" id="IPR050235">
    <property type="entry name" value="CK1_Ser-Thr_kinase"/>
</dbReference>
<dbReference type="SUPFAM" id="SSF56112">
    <property type="entry name" value="Protein kinase-like (PK-like)"/>
    <property type="match status" value="1"/>
</dbReference>
<sequence length="302" mass="35129">MEGREPIATIKQKYILYEEIGHGKFGKVFSGINRKTKENVAIKMENVNSPIRLLKNEAKILKYLYDHGCRQIPLIYWYGMDDSFSINYALLVMPFYEGSLYNVSPTSLDKAMISSIQILESVHKQFVIHRDIKPDNFMVKSGELFLIDFGMATFYIDGFSKHIIESGSQMDSEIVSNNTGIGSYETILGTPNYVSYYIHCGLRGSRRDDLISLGYMYLMLHNKSLPWQNLEVQNDNASRTYPPIHVLHPRNQARKLLKERENLKKVCVQTNQKICDFLMYCYDLDFDEKPDYDLLYNAFREK</sequence>
<accession>A0A6C0D407</accession>
<dbReference type="InterPro" id="IPR017441">
    <property type="entry name" value="Protein_kinase_ATP_BS"/>
</dbReference>
<feature type="domain" description="Protein kinase" evidence="4">
    <location>
        <begin position="14"/>
        <end position="302"/>
    </location>
</feature>
<dbReference type="Gene3D" id="1.10.510.10">
    <property type="entry name" value="Transferase(Phosphotransferase) domain 1"/>
    <property type="match status" value="1"/>
</dbReference>
<reference evidence="5" key="1">
    <citation type="journal article" date="2020" name="Nature">
        <title>Giant virus diversity and host interactions through global metagenomics.</title>
        <authorList>
            <person name="Schulz F."/>
            <person name="Roux S."/>
            <person name="Paez-Espino D."/>
            <person name="Jungbluth S."/>
            <person name="Walsh D.A."/>
            <person name="Denef V.J."/>
            <person name="McMahon K.D."/>
            <person name="Konstantinidis K.T."/>
            <person name="Eloe-Fadrosh E.A."/>
            <person name="Kyrpides N.C."/>
            <person name="Woyke T."/>
        </authorList>
    </citation>
    <scope>NUCLEOTIDE SEQUENCE</scope>
    <source>
        <strain evidence="5">GVMAG-M-3300023174-111</strain>
    </source>
</reference>
<dbReference type="InterPro" id="IPR000719">
    <property type="entry name" value="Prot_kinase_dom"/>
</dbReference>
<dbReference type="EC" id="2.7.11.1" evidence="1"/>
<dbReference type="InterPro" id="IPR011009">
    <property type="entry name" value="Kinase-like_dom_sf"/>
</dbReference>
<proteinExistence type="predicted"/>
<dbReference type="AlphaFoldDB" id="A0A6C0D407"/>
<dbReference type="SMART" id="SM00220">
    <property type="entry name" value="S_TKc"/>
    <property type="match status" value="1"/>
</dbReference>
<evidence type="ECO:0000256" key="1">
    <source>
        <dbReference type="ARBA" id="ARBA00012513"/>
    </source>
</evidence>
<dbReference type="PROSITE" id="PS00108">
    <property type="entry name" value="PROTEIN_KINASE_ST"/>
    <property type="match status" value="1"/>
</dbReference>
<dbReference type="PROSITE" id="PS00107">
    <property type="entry name" value="PROTEIN_KINASE_ATP"/>
    <property type="match status" value="1"/>
</dbReference>
<dbReference type="InterPro" id="IPR008271">
    <property type="entry name" value="Ser/Thr_kinase_AS"/>
</dbReference>
<organism evidence="5">
    <name type="scientific">viral metagenome</name>
    <dbReference type="NCBI Taxonomy" id="1070528"/>
    <lineage>
        <taxon>unclassified sequences</taxon>
        <taxon>metagenomes</taxon>
        <taxon>organismal metagenomes</taxon>
    </lineage>
</organism>
<dbReference type="GO" id="GO:0004674">
    <property type="term" value="F:protein serine/threonine kinase activity"/>
    <property type="evidence" value="ECO:0007669"/>
    <property type="project" value="UniProtKB-EC"/>
</dbReference>
<dbReference type="PROSITE" id="PS50011">
    <property type="entry name" value="PROTEIN_KINASE_DOM"/>
    <property type="match status" value="1"/>
</dbReference>
<dbReference type="EMBL" id="MN739533">
    <property type="protein sequence ID" value="QHT11247.1"/>
    <property type="molecule type" value="Genomic_DNA"/>
</dbReference>
<keyword evidence="3" id="KW-0067">ATP-binding</keyword>
<protein>
    <recommendedName>
        <fullName evidence="1">non-specific serine/threonine protein kinase</fullName>
        <ecNumber evidence="1">2.7.11.1</ecNumber>
    </recommendedName>
</protein>